<evidence type="ECO:0000256" key="1">
    <source>
        <dbReference type="SAM" id="Phobius"/>
    </source>
</evidence>
<feature type="transmembrane region" description="Helical" evidence="1">
    <location>
        <begin position="66"/>
        <end position="88"/>
    </location>
</feature>
<dbReference type="EMBL" id="BMOS01000003">
    <property type="protein sequence ID" value="GGN51430.1"/>
    <property type="molecule type" value="Genomic_DNA"/>
</dbReference>
<evidence type="ECO:0000313" key="3">
    <source>
        <dbReference type="Proteomes" id="UP000624041"/>
    </source>
</evidence>
<dbReference type="AlphaFoldDB" id="A0A917XTD6"/>
<comment type="caution">
    <text evidence="2">The sequence shown here is derived from an EMBL/GenBank/DDBJ whole genome shotgun (WGS) entry which is preliminary data.</text>
</comment>
<reference evidence="2" key="1">
    <citation type="journal article" date="2014" name="Int. J. Syst. Evol. Microbiol.">
        <title>Complete genome sequence of Corynebacterium casei LMG S-19264T (=DSM 44701T), isolated from a smear-ripened cheese.</title>
        <authorList>
            <consortium name="US DOE Joint Genome Institute (JGI-PGF)"/>
            <person name="Walter F."/>
            <person name="Albersmeier A."/>
            <person name="Kalinowski J."/>
            <person name="Ruckert C."/>
        </authorList>
    </citation>
    <scope>NUCLEOTIDE SEQUENCE</scope>
    <source>
        <strain evidence="2">JCM 17251</strain>
    </source>
</reference>
<protein>
    <submittedName>
        <fullName evidence="2">Uncharacterized protein</fullName>
    </submittedName>
</protein>
<name>A0A917XTD6_9BACI</name>
<keyword evidence="1" id="KW-0472">Membrane</keyword>
<keyword evidence="1" id="KW-0812">Transmembrane</keyword>
<sequence length="93" mass="9739">MVQTVILAGIILTVLTLVVNAVILRANKSSQACYYLSFFFVIVGLLLLAIASVAPKVDLLGAGFGGWGIASLFAAAVSFMITSILDAYQNVEA</sequence>
<accession>A0A917XTD6</accession>
<organism evidence="2 3">
    <name type="scientific">Oceanobacillus indicireducens</name>
    <dbReference type="NCBI Taxonomy" id="1004261"/>
    <lineage>
        <taxon>Bacteria</taxon>
        <taxon>Bacillati</taxon>
        <taxon>Bacillota</taxon>
        <taxon>Bacilli</taxon>
        <taxon>Bacillales</taxon>
        <taxon>Bacillaceae</taxon>
        <taxon>Oceanobacillus</taxon>
    </lineage>
</organism>
<keyword evidence="3" id="KW-1185">Reference proteome</keyword>
<evidence type="ECO:0000313" key="2">
    <source>
        <dbReference type="EMBL" id="GGN51430.1"/>
    </source>
</evidence>
<feature type="transmembrane region" description="Helical" evidence="1">
    <location>
        <begin position="33"/>
        <end position="54"/>
    </location>
</feature>
<dbReference type="RefSeq" id="WP_188855948.1">
    <property type="nucleotide sequence ID" value="NZ_BMOS01000003.1"/>
</dbReference>
<proteinExistence type="predicted"/>
<gene>
    <name evidence="2" type="ORF">GCM10007971_05920</name>
</gene>
<dbReference type="Proteomes" id="UP000624041">
    <property type="component" value="Unassembled WGS sequence"/>
</dbReference>
<reference evidence="2" key="2">
    <citation type="submission" date="2020-09" db="EMBL/GenBank/DDBJ databases">
        <authorList>
            <person name="Sun Q."/>
            <person name="Ohkuma M."/>
        </authorList>
    </citation>
    <scope>NUCLEOTIDE SEQUENCE</scope>
    <source>
        <strain evidence="2">JCM 17251</strain>
    </source>
</reference>
<feature type="transmembrane region" description="Helical" evidence="1">
    <location>
        <begin position="6"/>
        <end position="26"/>
    </location>
</feature>
<keyword evidence="1" id="KW-1133">Transmembrane helix</keyword>